<proteinExistence type="predicted"/>
<organism evidence="1 2">
    <name type="scientific">Gossypium darwinii</name>
    <name type="common">Darwin's cotton</name>
    <name type="synonym">Gossypium barbadense var. darwinii</name>
    <dbReference type="NCBI Taxonomy" id="34276"/>
    <lineage>
        <taxon>Eukaryota</taxon>
        <taxon>Viridiplantae</taxon>
        <taxon>Streptophyta</taxon>
        <taxon>Embryophyta</taxon>
        <taxon>Tracheophyta</taxon>
        <taxon>Spermatophyta</taxon>
        <taxon>Magnoliopsida</taxon>
        <taxon>eudicotyledons</taxon>
        <taxon>Gunneridae</taxon>
        <taxon>Pentapetalae</taxon>
        <taxon>rosids</taxon>
        <taxon>malvids</taxon>
        <taxon>Malvales</taxon>
        <taxon>Malvaceae</taxon>
        <taxon>Malvoideae</taxon>
        <taxon>Gossypium</taxon>
    </lineage>
</organism>
<dbReference type="Proteomes" id="UP000323506">
    <property type="component" value="Chromosome A01"/>
</dbReference>
<sequence length="158" mass="17997">MGVKKLNNQLQLRSGMRLGSHKLKTQLKSKLIKPLHIFEYLTFLSSFSSCKKLGKKKASSSWLGVMTGDIEGKRASSRKKLYKSSIQKAKRILRIKTGLANKRVMVESLMASKQDAAKTVASLRSLNMRRNELRDKLNSAIDDLVRWRALETWLMGFL</sequence>
<dbReference type="AlphaFoldDB" id="A0A5D2HMI1"/>
<reference evidence="1 2" key="1">
    <citation type="submission" date="2019-06" db="EMBL/GenBank/DDBJ databases">
        <title>WGS assembly of Gossypium darwinii.</title>
        <authorList>
            <person name="Chen Z.J."/>
            <person name="Sreedasyam A."/>
            <person name="Ando A."/>
            <person name="Song Q."/>
            <person name="De L."/>
            <person name="Hulse-Kemp A."/>
            <person name="Ding M."/>
            <person name="Ye W."/>
            <person name="Kirkbride R."/>
            <person name="Jenkins J."/>
            <person name="Plott C."/>
            <person name="Lovell J."/>
            <person name="Lin Y.-M."/>
            <person name="Vaughn R."/>
            <person name="Liu B."/>
            <person name="Li W."/>
            <person name="Simpson S."/>
            <person name="Scheffler B."/>
            <person name="Saski C."/>
            <person name="Grover C."/>
            <person name="Hu G."/>
            <person name="Conover J."/>
            <person name="Carlson J."/>
            <person name="Shu S."/>
            <person name="Boston L."/>
            <person name="Williams M."/>
            <person name="Peterson D."/>
            <person name="Mcgee K."/>
            <person name="Jones D."/>
            <person name="Wendel J."/>
            <person name="Stelly D."/>
            <person name="Grimwood J."/>
            <person name="Schmutz J."/>
        </authorList>
    </citation>
    <scope>NUCLEOTIDE SEQUENCE [LARGE SCALE GENOMIC DNA]</scope>
    <source>
        <strain evidence="1">1808015.09</strain>
    </source>
</reference>
<accession>A0A5D2HMI1</accession>
<gene>
    <name evidence="1" type="ORF">ES288_A01G108200v1</name>
</gene>
<name>A0A5D2HMI1_GOSDA</name>
<dbReference type="EMBL" id="CM017688">
    <property type="protein sequence ID" value="TYH30596.1"/>
    <property type="molecule type" value="Genomic_DNA"/>
</dbReference>
<protein>
    <submittedName>
        <fullName evidence="1">Uncharacterized protein</fullName>
    </submittedName>
</protein>
<keyword evidence="2" id="KW-1185">Reference proteome</keyword>
<evidence type="ECO:0000313" key="1">
    <source>
        <dbReference type="EMBL" id="TYH30596.1"/>
    </source>
</evidence>
<evidence type="ECO:0000313" key="2">
    <source>
        <dbReference type="Proteomes" id="UP000323506"/>
    </source>
</evidence>